<gene>
    <name evidence="2" type="ORF">J3492_03420</name>
</gene>
<keyword evidence="3" id="KW-1185">Reference proteome</keyword>
<keyword evidence="1" id="KW-0472">Membrane</keyword>
<reference evidence="2 3" key="1">
    <citation type="submission" date="2021-03" db="EMBL/GenBank/DDBJ databases">
        <authorList>
            <person name="Shang D.-D."/>
            <person name="Du Z.-J."/>
            <person name="Chen G.-J."/>
        </authorList>
    </citation>
    <scope>NUCLEOTIDE SEQUENCE [LARGE SCALE GENOMIC DNA]</scope>
    <source>
        <strain evidence="2 3">F1192</strain>
    </source>
</reference>
<evidence type="ECO:0000256" key="1">
    <source>
        <dbReference type="SAM" id="Phobius"/>
    </source>
</evidence>
<dbReference type="InterPro" id="IPR047798">
    <property type="entry name" value="BPSS1780-like"/>
</dbReference>
<feature type="transmembrane region" description="Helical" evidence="1">
    <location>
        <begin position="65"/>
        <end position="84"/>
    </location>
</feature>
<dbReference type="NCBIfam" id="NF041043">
    <property type="entry name" value="BPSS1780_fam"/>
    <property type="match status" value="1"/>
</dbReference>
<feature type="transmembrane region" description="Helical" evidence="1">
    <location>
        <begin position="247"/>
        <end position="265"/>
    </location>
</feature>
<feature type="transmembrane region" description="Helical" evidence="1">
    <location>
        <begin position="178"/>
        <end position="201"/>
    </location>
</feature>
<proteinExistence type="predicted"/>
<dbReference type="Proteomes" id="UP000664554">
    <property type="component" value="Unassembled WGS sequence"/>
</dbReference>
<evidence type="ECO:0000313" key="3">
    <source>
        <dbReference type="Proteomes" id="UP000664554"/>
    </source>
</evidence>
<feature type="transmembrane region" description="Helical" evidence="1">
    <location>
        <begin position="131"/>
        <end position="158"/>
    </location>
</feature>
<organism evidence="2 3">
    <name type="scientific">Psychrobacter coccoides</name>
    <dbReference type="NCBI Taxonomy" id="2818440"/>
    <lineage>
        <taxon>Bacteria</taxon>
        <taxon>Pseudomonadati</taxon>
        <taxon>Pseudomonadota</taxon>
        <taxon>Gammaproteobacteria</taxon>
        <taxon>Moraxellales</taxon>
        <taxon>Moraxellaceae</taxon>
        <taxon>Psychrobacter</taxon>
    </lineage>
</organism>
<evidence type="ECO:0000313" key="2">
    <source>
        <dbReference type="EMBL" id="MBO1530263.1"/>
    </source>
</evidence>
<sequence>MMSVPNEPPLNVSLQKPNGQPPYLPPTDDYGNPLPQLLATPRKCGAAAGISWIVKAFGLFKSQPLLWLGISVTFLVIMAIVSSIPLLSILLIPMVFIFIAGIVKGAAIQARGDELRFDHLFSAFKSHWQPLAIVGLVYLVGIIIAMIPLFIAMGSMWFSMMTGNMGNTYGAMNNVSMGGLFFGYLLSMLLMIPLYMAVWFAPALVSLHDVDAITAMKKSFRAGVINIMPILVYGLVCIILLPVLMTLTLGLGILLVLPVLLLTYYTSYRDVWTNQPLSNT</sequence>
<feature type="transmembrane region" description="Helical" evidence="1">
    <location>
        <begin position="90"/>
        <end position="110"/>
    </location>
</feature>
<dbReference type="EMBL" id="JAGBKM010000004">
    <property type="protein sequence ID" value="MBO1530263.1"/>
    <property type="molecule type" value="Genomic_DNA"/>
</dbReference>
<name>A0ABS3NMD7_9GAMM</name>
<keyword evidence="1" id="KW-0812">Transmembrane</keyword>
<protein>
    <recommendedName>
        <fullName evidence="4">Transmembrane protein</fullName>
    </recommendedName>
</protein>
<keyword evidence="1" id="KW-1133">Transmembrane helix</keyword>
<evidence type="ECO:0008006" key="4">
    <source>
        <dbReference type="Google" id="ProtNLM"/>
    </source>
</evidence>
<comment type="caution">
    <text evidence="2">The sequence shown here is derived from an EMBL/GenBank/DDBJ whole genome shotgun (WGS) entry which is preliminary data.</text>
</comment>
<accession>A0ABS3NMD7</accession>
<feature type="transmembrane region" description="Helical" evidence="1">
    <location>
        <begin position="222"/>
        <end position="241"/>
    </location>
</feature>